<dbReference type="OrthoDB" id="6132992at2759"/>
<evidence type="ECO:0000256" key="3">
    <source>
        <dbReference type="ARBA" id="ARBA00011233"/>
    </source>
</evidence>
<dbReference type="PANTHER" id="PTHR45713:SF15">
    <property type="entry name" value="F5_8 TYPE C DOMAIN-CONTAINING PROTEIN"/>
    <property type="match status" value="1"/>
</dbReference>
<evidence type="ECO:0000313" key="10">
    <source>
        <dbReference type="Proteomes" id="UP000683360"/>
    </source>
</evidence>
<dbReference type="Proteomes" id="UP000683360">
    <property type="component" value="Unassembled WGS sequence"/>
</dbReference>
<proteinExistence type="inferred from homology"/>
<evidence type="ECO:0000259" key="8">
    <source>
        <dbReference type="SMART" id="SM00607"/>
    </source>
</evidence>
<name>A0A8S3QIW4_MYTED</name>
<evidence type="ECO:0000313" key="9">
    <source>
        <dbReference type="EMBL" id="CAG2196677.1"/>
    </source>
</evidence>
<evidence type="ECO:0000256" key="5">
    <source>
        <dbReference type="ARBA" id="ARBA00022734"/>
    </source>
</evidence>
<dbReference type="GO" id="GO:0046872">
    <property type="term" value="F:metal ion binding"/>
    <property type="evidence" value="ECO:0007669"/>
    <property type="project" value="UniProtKB-KW"/>
</dbReference>
<organism evidence="9 10">
    <name type="scientific">Mytilus edulis</name>
    <name type="common">Blue mussel</name>
    <dbReference type="NCBI Taxonomy" id="6550"/>
    <lineage>
        <taxon>Eukaryota</taxon>
        <taxon>Metazoa</taxon>
        <taxon>Spiralia</taxon>
        <taxon>Lophotrochozoa</taxon>
        <taxon>Mollusca</taxon>
        <taxon>Bivalvia</taxon>
        <taxon>Autobranchia</taxon>
        <taxon>Pteriomorphia</taxon>
        <taxon>Mytilida</taxon>
        <taxon>Mytiloidea</taxon>
        <taxon>Mytilidae</taxon>
        <taxon>Mytilinae</taxon>
        <taxon>Mytilus</taxon>
    </lineage>
</organism>
<keyword evidence="6" id="KW-0106">Calcium</keyword>
<dbReference type="InterPro" id="IPR051941">
    <property type="entry name" value="BG_Antigen-Binding_Lectin"/>
</dbReference>
<evidence type="ECO:0000256" key="1">
    <source>
        <dbReference type="ARBA" id="ARBA00002219"/>
    </source>
</evidence>
<keyword evidence="5" id="KW-0430">Lectin</keyword>
<feature type="domain" description="Fucolectin tachylectin-4 pentraxin-1" evidence="8">
    <location>
        <begin position="60"/>
        <end position="180"/>
    </location>
</feature>
<protein>
    <recommendedName>
        <fullName evidence="8">Fucolectin tachylectin-4 pentraxin-1 domain-containing protein</fullName>
    </recommendedName>
</protein>
<reference evidence="9" key="1">
    <citation type="submission" date="2021-03" db="EMBL/GenBank/DDBJ databases">
        <authorList>
            <person name="Bekaert M."/>
        </authorList>
    </citation>
    <scope>NUCLEOTIDE SEQUENCE</scope>
</reference>
<comment type="similarity">
    <text evidence="2">Belongs to the fucolectin family.</text>
</comment>
<dbReference type="InterPro" id="IPR008979">
    <property type="entry name" value="Galactose-bd-like_sf"/>
</dbReference>
<evidence type="ECO:0000256" key="2">
    <source>
        <dbReference type="ARBA" id="ARBA00010147"/>
    </source>
</evidence>
<evidence type="ECO:0000256" key="6">
    <source>
        <dbReference type="ARBA" id="ARBA00022837"/>
    </source>
</evidence>
<sequence>MDGGKAQFYREAQVLQRIGLKSRVLEQIQDGGIFSADFDELGHSNLSSIKQVAKRLLEWPKGRTFNIFPFQFAVDGRLDTIQHTKKQYLPYWVVDIGTIYNTERVEIYNEPDCCGERLRNLDIIIGISHNAMNLCAHYAGPSHTADHLVFKCGGVLPGRYVKLMIRKTEYLHVAEVKVFARM</sequence>
<dbReference type="InterPro" id="IPR006585">
    <property type="entry name" value="FTP1"/>
</dbReference>
<comment type="subunit">
    <text evidence="3">Homotrimer.</text>
</comment>
<keyword evidence="4" id="KW-0479">Metal-binding</keyword>
<dbReference type="GO" id="GO:0001868">
    <property type="term" value="P:regulation of complement activation, lectin pathway"/>
    <property type="evidence" value="ECO:0007669"/>
    <property type="project" value="UniProtKB-ARBA"/>
</dbReference>
<comment type="function">
    <text evidence="1">Acts as a defensive agent. Recognizes blood group fucosylated oligosaccharides including A, B, H and Lewis B-type antigens. Does not recognize Lewis A antigen and has low affinity for monovalent haptens.</text>
</comment>
<accession>A0A8S3QIW4</accession>
<dbReference type="EMBL" id="CAJPWZ010000566">
    <property type="protein sequence ID" value="CAG2196677.1"/>
    <property type="molecule type" value="Genomic_DNA"/>
</dbReference>
<dbReference type="GO" id="GO:0042806">
    <property type="term" value="F:fucose binding"/>
    <property type="evidence" value="ECO:0007669"/>
    <property type="project" value="UniProtKB-ARBA"/>
</dbReference>
<keyword evidence="7" id="KW-1015">Disulfide bond</keyword>
<dbReference type="SUPFAM" id="SSF49785">
    <property type="entry name" value="Galactose-binding domain-like"/>
    <property type="match status" value="1"/>
</dbReference>
<comment type="caution">
    <text evidence="9">The sequence shown here is derived from an EMBL/GenBank/DDBJ whole genome shotgun (WGS) entry which is preliminary data.</text>
</comment>
<dbReference type="PANTHER" id="PTHR45713">
    <property type="entry name" value="FTP DOMAIN-CONTAINING PROTEIN"/>
    <property type="match status" value="1"/>
</dbReference>
<evidence type="ECO:0000256" key="7">
    <source>
        <dbReference type="ARBA" id="ARBA00023157"/>
    </source>
</evidence>
<gene>
    <name evidence="9" type="ORF">MEDL_11512</name>
</gene>
<dbReference type="SMART" id="SM00607">
    <property type="entry name" value="FTP"/>
    <property type="match status" value="1"/>
</dbReference>
<dbReference type="GO" id="GO:0010185">
    <property type="term" value="P:regulation of cellular defense response"/>
    <property type="evidence" value="ECO:0007669"/>
    <property type="project" value="UniProtKB-ARBA"/>
</dbReference>
<keyword evidence="10" id="KW-1185">Reference proteome</keyword>
<evidence type="ECO:0000256" key="4">
    <source>
        <dbReference type="ARBA" id="ARBA00022723"/>
    </source>
</evidence>
<dbReference type="AlphaFoldDB" id="A0A8S3QIW4"/>
<dbReference type="Pfam" id="PF22633">
    <property type="entry name" value="F5_F8_type_C_2"/>
    <property type="match status" value="1"/>
</dbReference>
<dbReference type="Gene3D" id="2.60.120.260">
    <property type="entry name" value="Galactose-binding domain-like"/>
    <property type="match status" value="1"/>
</dbReference>